<dbReference type="InterPro" id="IPR051257">
    <property type="entry name" value="Diverse_CBS-Domain"/>
</dbReference>
<keyword evidence="5" id="KW-1185">Reference proteome</keyword>
<sequence length="204" mass="22334">MRARDVMTRDVVSVRPATTVKQAAKLLADNGFTALPVVEGDQLVGIVSEADLVRDRFPADPRYRYETVDAPNLRVPQLVREVMSARVTGMGPGTDVTVLARAMLDDRHRFMPIVDGGVLVGVVTRRDLIKVLARPDDEIARDVTRRLESYGGPGRWTVTVQDGEAVVRDEFDDATDRHIALVLAEAVPGVVRATVHSAPRGSTR</sequence>
<evidence type="ECO:0000313" key="5">
    <source>
        <dbReference type="Proteomes" id="UP000295444"/>
    </source>
</evidence>
<dbReference type="EMBL" id="SNXZ01000002">
    <property type="protein sequence ID" value="TDQ00398.1"/>
    <property type="molecule type" value="Genomic_DNA"/>
</dbReference>
<dbReference type="OrthoDB" id="9799454at2"/>
<feature type="domain" description="CBS" evidence="3">
    <location>
        <begin position="83"/>
        <end position="138"/>
    </location>
</feature>
<evidence type="ECO:0000256" key="2">
    <source>
        <dbReference type="PROSITE-ProRule" id="PRU00703"/>
    </source>
</evidence>
<reference evidence="4 5" key="1">
    <citation type="submission" date="2019-03" db="EMBL/GenBank/DDBJ databases">
        <title>Genomic Encyclopedia of Type Strains, Phase IV (KMG-IV): sequencing the most valuable type-strain genomes for metagenomic binning, comparative biology and taxonomic classification.</title>
        <authorList>
            <person name="Goeker M."/>
        </authorList>
    </citation>
    <scope>NUCLEOTIDE SEQUENCE [LARGE SCALE GENOMIC DNA]</scope>
    <source>
        <strain evidence="4 5">DSM 45361</strain>
    </source>
</reference>
<comment type="caution">
    <text evidence="4">The sequence shown here is derived from an EMBL/GenBank/DDBJ whole genome shotgun (WGS) entry which is preliminary data.</text>
</comment>
<keyword evidence="1 2" id="KW-0129">CBS domain</keyword>
<dbReference type="PANTHER" id="PTHR43080:SF2">
    <property type="entry name" value="CBS DOMAIN-CONTAINING PROTEIN"/>
    <property type="match status" value="1"/>
</dbReference>
<evidence type="ECO:0000313" key="4">
    <source>
        <dbReference type="EMBL" id="TDQ00398.1"/>
    </source>
</evidence>
<dbReference type="PANTHER" id="PTHR43080">
    <property type="entry name" value="CBS DOMAIN-CONTAINING PROTEIN CBSX3, MITOCHONDRIAL"/>
    <property type="match status" value="1"/>
</dbReference>
<evidence type="ECO:0000256" key="1">
    <source>
        <dbReference type="ARBA" id="ARBA00023122"/>
    </source>
</evidence>
<dbReference type="Gene3D" id="3.10.580.10">
    <property type="entry name" value="CBS-domain"/>
    <property type="match status" value="1"/>
</dbReference>
<organism evidence="4 5">
    <name type="scientific">Labedaea rhizosphaerae</name>
    <dbReference type="NCBI Taxonomy" id="598644"/>
    <lineage>
        <taxon>Bacteria</taxon>
        <taxon>Bacillati</taxon>
        <taxon>Actinomycetota</taxon>
        <taxon>Actinomycetes</taxon>
        <taxon>Pseudonocardiales</taxon>
        <taxon>Pseudonocardiaceae</taxon>
        <taxon>Labedaea</taxon>
    </lineage>
</organism>
<proteinExistence type="predicted"/>
<dbReference type="AlphaFoldDB" id="A0A4R6SHI6"/>
<dbReference type="Proteomes" id="UP000295444">
    <property type="component" value="Unassembled WGS sequence"/>
</dbReference>
<dbReference type="PROSITE" id="PS51371">
    <property type="entry name" value="CBS"/>
    <property type="match status" value="2"/>
</dbReference>
<accession>A0A4R6SHI6</accession>
<feature type="domain" description="CBS" evidence="3">
    <location>
        <begin position="7"/>
        <end position="64"/>
    </location>
</feature>
<dbReference type="RefSeq" id="WP_133849123.1">
    <property type="nucleotide sequence ID" value="NZ_SNXZ01000002.1"/>
</dbReference>
<dbReference type="InterPro" id="IPR046342">
    <property type="entry name" value="CBS_dom_sf"/>
</dbReference>
<dbReference type="SMART" id="SM00116">
    <property type="entry name" value="CBS"/>
    <property type="match status" value="2"/>
</dbReference>
<dbReference type="InterPro" id="IPR000644">
    <property type="entry name" value="CBS_dom"/>
</dbReference>
<dbReference type="Pfam" id="PF00571">
    <property type="entry name" value="CBS"/>
    <property type="match status" value="2"/>
</dbReference>
<gene>
    <name evidence="4" type="ORF">EV186_102259</name>
</gene>
<evidence type="ECO:0000259" key="3">
    <source>
        <dbReference type="PROSITE" id="PS51371"/>
    </source>
</evidence>
<dbReference type="SUPFAM" id="SSF54631">
    <property type="entry name" value="CBS-domain pair"/>
    <property type="match status" value="1"/>
</dbReference>
<name>A0A4R6SHI6_LABRH</name>
<protein>
    <submittedName>
        <fullName evidence="4">CBS domain protein</fullName>
    </submittedName>
</protein>